<dbReference type="RefSeq" id="WP_171470571.1">
    <property type="nucleotide sequence ID" value="NZ_CP053452.2"/>
</dbReference>
<dbReference type="Proteomes" id="UP000503447">
    <property type="component" value="Chromosome"/>
</dbReference>
<protein>
    <recommendedName>
        <fullName evidence="3">HEAT repeat domain-containing protein</fullName>
    </recommendedName>
</protein>
<dbReference type="AlphaFoldDB" id="A0A6M5YMU6"/>
<sequence length="116" mass="12633">MTALSNRSTPRLMMDLILETLRVGKGLPNALACELLTRPEMNTMPDLVRVAVNAKNKPAHRVRALELIARIGPPFGAEFLDLTALRMTRNKAVRQKAEELFSVAALLGAPGTDAGR</sequence>
<proteinExistence type="predicted"/>
<evidence type="ECO:0000313" key="2">
    <source>
        <dbReference type="Proteomes" id="UP000503447"/>
    </source>
</evidence>
<keyword evidence="2" id="KW-1185">Reference proteome</keyword>
<name>A0A6M5YMU6_9BACT</name>
<dbReference type="EMBL" id="CP053452">
    <property type="protein sequence ID" value="QJW94613.1"/>
    <property type="molecule type" value="Genomic_DNA"/>
</dbReference>
<evidence type="ECO:0000313" key="1">
    <source>
        <dbReference type="EMBL" id="QJW94613.1"/>
    </source>
</evidence>
<gene>
    <name evidence="1" type="ORF">FTUN_2135</name>
</gene>
<reference evidence="2" key="1">
    <citation type="submission" date="2020-05" db="EMBL/GenBank/DDBJ databases">
        <title>Frigoriglobus tundricola gen. nov., sp. nov., a psychrotolerant cellulolytic planctomycete of the family Gemmataceae with two divergent copies of 16S rRNA gene.</title>
        <authorList>
            <person name="Kulichevskaya I.S."/>
            <person name="Ivanova A.A."/>
            <person name="Naumoff D.G."/>
            <person name="Beletsky A.V."/>
            <person name="Rijpstra W.I.C."/>
            <person name="Sinninghe Damste J.S."/>
            <person name="Mardanov A.V."/>
            <person name="Ravin N.V."/>
            <person name="Dedysh S.N."/>
        </authorList>
    </citation>
    <scope>NUCLEOTIDE SEQUENCE [LARGE SCALE GENOMIC DNA]</scope>
    <source>
        <strain evidence="2">PL17</strain>
    </source>
</reference>
<accession>A0A6M5YMU6</accession>
<evidence type="ECO:0008006" key="3">
    <source>
        <dbReference type="Google" id="ProtNLM"/>
    </source>
</evidence>
<organism evidence="1 2">
    <name type="scientific">Frigoriglobus tundricola</name>
    <dbReference type="NCBI Taxonomy" id="2774151"/>
    <lineage>
        <taxon>Bacteria</taxon>
        <taxon>Pseudomonadati</taxon>
        <taxon>Planctomycetota</taxon>
        <taxon>Planctomycetia</taxon>
        <taxon>Gemmatales</taxon>
        <taxon>Gemmataceae</taxon>
        <taxon>Frigoriglobus</taxon>
    </lineage>
</organism>
<dbReference type="KEGG" id="ftj:FTUN_2135"/>